<sequence length="35" mass="3854">MQAFGYSGVSLGLTTLLLLSVVTNHDYCYSCCKYC</sequence>
<evidence type="ECO:0000313" key="2">
    <source>
        <dbReference type="Proteomes" id="UP000037035"/>
    </source>
</evidence>
<keyword evidence="2" id="KW-1185">Reference proteome</keyword>
<organism evidence="1 2">
    <name type="scientific">Puccinia sorghi</name>
    <dbReference type="NCBI Taxonomy" id="27349"/>
    <lineage>
        <taxon>Eukaryota</taxon>
        <taxon>Fungi</taxon>
        <taxon>Dikarya</taxon>
        <taxon>Basidiomycota</taxon>
        <taxon>Pucciniomycotina</taxon>
        <taxon>Pucciniomycetes</taxon>
        <taxon>Pucciniales</taxon>
        <taxon>Pucciniaceae</taxon>
        <taxon>Puccinia</taxon>
    </lineage>
</organism>
<dbReference type="Proteomes" id="UP000037035">
    <property type="component" value="Unassembled WGS sequence"/>
</dbReference>
<dbReference type="VEuPathDB" id="FungiDB:VP01_979g7"/>
<comment type="caution">
    <text evidence="1">The sequence shown here is derived from an EMBL/GenBank/DDBJ whole genome shotgun (WGS) entry which is preliminary data.</text>
</comment>
<accession>A0A0L6U7W7</accession>
<dbReference type="EMBL" id="LAVV01015491">
    <property type="protein sequence ID" value="KNZ43855.1"/>
    <property type="molecule type" value="Genomic_DNA"/>
</dbReference>
<dbReference type="AlphaFoldDB" id="A0A0L6U7W7"/>
<gene>
    <name evidence="1" type="ORF">VP01_979g7</name>
</gene>
<reference evidence="1 2" key="1">
    <citation type="submission" date="2015-08" db="EMBL/GenBank/DDBJ databases">
        <title>Next Generation Sequencing and Analysis of the Genome of Puccinia sorghi L Schw, the Causal Agent of Maize Common Rust.</title>
        <authorList>
            <person name="Rochi L."/>
            <person name="Burguener G."/>
            <person name="Darino M."/>
            <person name="Turjanski A."/>
            <person name="Kreff E."/>
            <person name="Dieguez M.J."/>
            <person name="Sacco F."/>
        </authorList>
    </citation>
    <scope>NUCLEOTIDE SEQUENCE [LARGE SCALE GENOMIC DNA]</scope>
    <source>
        <strain evidence="1 2">RO10H11247</strain>
    </source>
</reference>
<proteinExistence type="predicted"/>
<evidence type="ECO:0000313" key="1">
    <source>
        <dbReference type="EMBL" id="KNZ43855.1"/>
    </source>
</evidence>
<name>A0A0L6U7W7_9BASI</name>
<protein>
    <submittedName>
        <fullName evidence="1">Putative signal peptide protein</fullName>
    </submittedName>
</protein>